<reference evidence="1" key="1">
    <citation type="submission" date="2014-09" db="EMBL/GenBank/DDBJ databases">
        <authorList>
            <person name="Magalhaes I.L.F."/>
            <person name="Oliveira U."/>
            <person name="Santos F.R."/>
            <person name="Vidigal T.H.D.A."/>
            <person name="Brescovit A.D."/>
            <person name="Santos A.J."/>
        </authorList>
    </citation>
    <scope>NUCLEOTIDE SEQUENCE</scope>
    <source>
        <tissue evidence="1">Shoot tissue taken approximately 20 cm above the soil surface</tissue>
    </source>
</reference>
<dbReference type="AlphaFoldDB" id="A0A0A9BUV1"/>
<protein>
    <submittedName>
        <fullName evidence="1">Uncharacterized protein</fullName>
    </submittedName>
</protein>
<proteinExistence type="predicted"/>
<name>A0A0A9BUV1_ARUDO</name>
<accession>A0A0A9BUV1</accession>
<sequence length="20" mass="2004">MADAYPSTSATIAMPVSFSG</sequence>
<organism evidence="1">
    <name type="scientific">Arundo donax</name>
    <name type="common">Giant reed</name>
    <name type="synonym">Donax arundinaceus</name>
    <dbReference type="NCBI Taxonomy" id="35708"/>
    <lineage>
        <taxon>Eukaryota</taxon>
        <taxon>Viridiplantae</taxon>
        <taxon>Streptophyta</taxon>
        <taxon>Embryophyta</taxon>
        <taxon>Tracheophyta</taxon>
        <taxon>Spermatophyta</taxon>
        <taxon>Magnoliopsida</taxon>
        <taxon>Liliopsida</taxon>
        <taxon>Poales</taxon>
        <taxon>Poaceae</taxon>
        <taxon>PACMAD clade</taxon>
        <taxon>Arundinoideae</taxon>
        <taxon>Arundineae</taxon>
        <taxon>Arundo</taxon>
    </lineage>
</organism>
<dbReference type="EMBL" id="GBRH01232945">
    <property type="protein sequence ID" value="JAD64950.1"/>
    <property type="molecule type" value="Transcribed_RNA"/>
</dbReference>
<evidence type="ECO:0000313" key="1">
    <source>
        <dbReference type="EMBL" id="JAD64950.1"/>
    </source>
</evidence>
<reference evidence="1" key="2">
    <citation type="journal article" date="2015" name="Data Brief">
        <title>Shoot transcriptome of the giant reed, Arundo donax.</title>
        <authorList>
            <person name="Barrero R.A."/>
            <person name="Guerrero F.D."/>
            <person name="Moolhuijzen P."/>
            <person name="Goolsby J.A."/>
            <person name="Tidwell J."/>
            <person name="Bellgard S.E."/>
            <person name="Bellgard M.I."/>
        </authorList>
    </citation>
    <scope>NUCLEOTIDE SEQUENCE</scope>
    <source>
        <tissue evidence="1">Shoot tissue taken approximately 20 cm above the soil surface</tissue>
    </source>
</reference>